<keyword evidence="2" id="KW-0732">Signal</keyword>
<feature type="signal peptide" evidence="2">
    <location>
        <begin position="1"/>
        <end position="18"/>
    </location>
</feature>
<feature type="transmembrane region" description="Helical" evidence="1">
    <location>
        <begin position="72"/>
        <end position="97"/>
    </location>
</feature>
<reference evidence="4" key="1">
    <citation type="submission" date="2016-11" db="UniProtKB">
        <authorList>
            <consortium name="WormBaseParasite"/>
        </authorList>
    </citation>
    <scope>IDENTIFICATION</scope>
</reference>
<dbReference type="AlphaFoldDB" id="A0A1I7X0T5"/>
<evidence type="ECO:0000256" key="2">
    <source>
        <dbReference type="SAM" id="SignalP"/>
    </source>
</evidence>
<feature type="chain" id="PRO_5009310911" evidence="2">
    <location>
        <begin position="19"/>
        <end position="98"/>
    </location>
</feature>
<evidence type="ECO:0000256" key="1">
    <source>
        <dbReference type="SAM" id="Phobius"/>
    </source>
</evidence>
<accession>A0A1I7X0T5</accession>
<sequence>MLIRICLLTIVIIVPAVAFDCMEYLGDSKVVLVYGVFDLLMVLICSRAVVAVECCSFEAVVMIPEATINPDLFLGIWFDIITFLDTIPFFIGTTFIWR</sequence>
<dbReference type="Proteomes" id="UP000095283">
    <property type="component" value="Unplaced"/>
</dbReference>
<name>A0A1I7X0T5_HETBA</name>
<proteinExistence type="predicted"/>
<keyword evidence="1" id="KW-0812">Transmembrane</keyword>
<keyword evidence="1" id="KW-1133">Transmembrane helix</keyword>
<evidence type="ECO:0000313" key="3">
    <source>
        <dbReference type="Proteomes" id="UP000095283"/>
    </source>
</evidence>
<organism evidence="3 4">
    <name type="scientific">Heterorhabditis bacteriophora</name>
    <name type="common">Entomopathogenic nematode worm</name>
    <dbReference type="NCBI Taxonomy" id="37862"/>
    <lineage>
        <taxon>Eukaryota</taxon>
        <taxon>Metazoa</taxon>
        <taxon>Ecdysozoa</taxon>
        <taxon>Nematoda</taxon>
        <taxon>Chromadorea</taxon>
        <taxon>Rhabditida</taxon>
        <taxon>Rhabditina</taxon>
        <taxon>Rhabditomorpha</taxon>
        <taxon>Strongyloidea</taxon>
        <taxon>Heterorhabditidae</taxon>
        <taxon>Heterorhabditis</taxon>
    </lineage>
</organism>
<dbReference type="WBParaSite" id="Hba_11009">
    <property type="protein sequence ID" value="Hba_11009"/>
    <property type="gene ID" value="Hba_11009"/>
</dbReference>
<evidence type="ECO:0000313" key="4">
    <source>
        <dbReference type="WBParaSite" id="Hba_11009"/>
    </source>
</evidence>
<keyword evidence="1" id="KW-0472">Membrane</keyword>
<feature type="transmembrane region" description="Helical" evidence="1">
    <location>
        <begin position="34"/>
        <end position="60"/>
    </location>
</feature>
<protein>
    <submittedName>
        <fullName evidence="4">Ion_trans domain-containing protein</fullName>
    </submittedName>
</protein>
<keyword evidence="3" id="KW-1185">Reference proteome</keyword>